<dbReference type="Gene3D" id="3.10.590.10">
    <property type="entry name" value="ph1033 like domains"/>
    <property type="match status" value="1"/>
</dbReference>
<dbReference type="CDD" id="cd21134">
    <property type="entry name" value="YTH"/>
    <property type="match status" value="1"/>
</dbReference>
<evidence type="ECO:0000259" key="2">
    <source>
        <dbReference type="PROSITE" id="PS50882"/>
    </source>
</evidence>
<dbReference type="InterPro" id="IPR036812">
    <property type="entry name" value="NAD(P)_OxRdtase_dom_sf"/>
</dbReference>
<dbReference type="Proteomes" id="UP000613580">
    <property type="component" value="Unassembled WGS sequence"/>
</dbReference>
<feature type="region of interest" description="Disordered" evidence="1">
    <location>
        <begin position="304"/>
        <end position="328"/>
    </location>
</feature>
<dbReference type="InterPro" id="IPR045168">
    <property type="entry name" value="YTH_prot"/>
</dbReference>
<dbReference type="Gene3D" id="3.20.20.100">
    <property type="entry name" value="NADP-dependent oxidoreductase domain"/>
    <property type="match status" value="1"/>
</dbReference>
<feature type="region of interest" description="Disordered" evidence="1">
    <location>
        <begin position="347"/>
        <end position="423"/>
    </location>
</feature>
<dbReference type="Pfam" id="PF04146">
    <property type="entry name" value="YTH"/>
    <property type="match status" value="1"/>
</dbReference>
<name>A0A8H6SC67_MYCCL</name>
<dbReference type="GO" id="GO:0005654">
    <property type="term" value="C:nucleoplasm"/>
    <property type="evidence" value="ECO:0007669"/>
    <property type="project" value="TreeGrafter"/>
</dbReference>
<protein>
    <recommendedName>
        <fullName evidence="2">YTH domain-containing protein</fullName>
    </recommendedName>
</protein>
<dbReference type="GO" id="GO:1990247">
    <property type="term" value="F:N6-methyladenosine-containing RNA reader activity"/>
    <property type="evidence" value="ECO:0007669"/>
    <property type="project" value="TreeGrafter"/>
</dbReference>
<comment type="caution">
    <text evidence="3">The sequence shown here is derived from an EMBL/GenBank/DDBJ whole genome shotgun (WGS) entry which is preliminary data.</text>
</comment>
<dbReference type="Gene3D" id="3.30.70.330">
    <property type="match status" value="1"/>
</dbReference>
<feature type="compositionally biased region" description="Basic residues" evidence="1">
    <location>
        <begin position="456"/>
        <end position="466"/>
    </location>
</feature>
<dbReference type="SUPFAM" id="SSF51430">
    <property type="entry name" value="NAD(P)-linked oxidoreductase"/>
    <property type="match status" value="1"/>
</dbReference>
<dbReference type="GO" id="GO:0000398">
    <property type="term" value="P:mRNA splicing, via spliceosome"/>
    <property type="evidence" value="ECO:0007669"/>
    <property type="project" value="TreeGrafter"/>
</dbReference>
<dbReference type="PANTHER" id="PTHR12357:SF3">
    <property type="entry name" value="YTH DOMAIN-CONTAINING PROTEIN 1"/>
    <property type="match status" value="1"/>
</dbReference>
<feature type="region of interest" description="Disordered" evidence="1">
    <location>
        <begin position="450"/>
        <end position="479"/>
    </location>
</feature>
<feature type="compositionally biased region" description="Low complexity" evidence="1">
    <location>
        <begin position="677"/>
        <end position="688"/>
    </location>
</feature>
<dbReference type="PANTHER" id="PTHR12357">
    <property type="entry name" value="YTH YT521-B HOMOLOGY DOMAIN-CONTAINING"/>
    <property type="match status" value="1"/>
</dbReference>
<dbReference type="GO" id="GO:0003729">
    <property type="term" value="F:mRNA binding"/>
    <property type="evidence" value="ECO:0007669"/>
    <property type="project" value="TreeGrafter"/>
</dbReference>
<dbReference type="SUPFAM" id="SSF54928">
    <property type="entry name" value="RNA-binding domain, RBD"/>
    <property type="match status" value="1"/>
</dbReference>
<accession>A0A8H6SC67</accession>
<evidence type="ECO:0000256" key="1">
    <source>
        <dbReference type="SAM" id="MobiDB-lite"/>
    </source>
</evidence>
<proteinExistence type="predicted"/>
<dbReference type="GO" id="GO:0000381">
    <property type="term" value="P:regulation of alternative mRNA splicing, via spliceosome"/>
    <property type="evidence" value="ECO:0007669"/>
    <property type="project" value="TreeGrafter"/>
</dbReference>
<dbReference type="AlphaFoldDB" id="A0A8H6SC67"/>
<feature type="compositionally biased region" description="Low complexity" evidence="1">
    <location>
        <begin position="363"/>
        <end position="407"/>
    </location>
</feature>
<feature type="domain" description="YTH" evidence="2">
    <location>
        <begin position="596"/>
        <end position="772"/>
    </location>
</feature>
<dbReference type="InterPro" id="IPR007275">
    <property type="entry name" value="YTH_domain"/>
</dbReference>
<sequence>MSYGHLEPSVIRVISHDNTMTLSNGLRMPQLGFGTWLHKPHKVELVLVRVPLDVNLTKAEAGAALKKVIPSAVKAIMSKLWNSAPGHQPAEVEVDKELDKILAQFGVDHLDLCRVSFIVLLPSPRPAHDSDEIQLFSGPSHCLPATACSLQTPATPPHRSPRTPLLPSSIPGTRSESLRFPMATLQTLATGVVPVVNQVEARPLLKQQDFHRTLQGAGNTSGWVYCSPLGNNSASTPSIPFSLTFAVNDEYASLLLSLMRASVLAPMLANLPAACAQIQGPHTDIDHLVRKASIAQAEEHYFVDPPTVEPPVSLEDAPPAEAGSSSDPPAAASIYIGFPTLVTVPAPHSAQAPSGHGPLLQWPSSPADADIPSSAPTHWRNQALSIASSSSSSIPSTSSGLSSAAQSKPHSPSTREDNSSTDRSTWAMWVGNVPRDATYEELWRCFLRPDNPTSQGRRKRSRKGKSRWNGSNEATAPLLPNAHSASGIVSIFFIPYSNCAFVNYASESHLSAAIQRFDGASLRPDRQKCRPFVCRARQPDDGARGGAVRGQHATGFHAQWIKQKLTHEHGDSESRFCEHEGDVVITDSLLREFFPERYFVLKSHTLNDVNLSIATGLWATQKHNEDVLNQAFRTSKDVYLIFSVNKSGEFYGYARMAGPIGAGTYAHDPVPWYRKGPSPSSSSSALRPSDSETQSPHADNVLGALPESPSEDPPSELCWGSDFAVTWICTDSLPFTHARGLINPWNQNRPVKISRDGTELEPNVGRALLDLWRVSWNTDEEPVP</sequence>
<dbReference type="PROSITE" id="PS50882">
    <property type="entry name" value="YTH"/>
    <property type="match status" value="1"/>
</dbReference>
<reference evidence="3" key="1">
    <citation type="submission" date="2020-05" db="EMBL/GenBank/DDBJ databases">
        <title>Mycena genomes resolve the evolution of fungal bioluminescence.</title>
        <authorList>
            <person name="Tsai I.J."/>
        </authorList>
    </citation>
    <scope>NUCLEOTIDE SEQUENCE</scope>
    <source>
        <strain evidence="3">110903Hualien_Pintung</strain>
    </source>
</reference>
<evidence type="ECO:0000313" key="4">
    <source>
        <dbReference type="Proteomes" id="UP000613580"/>
    </source>
</evidence>
<keyword evidence="4" id="KW-1185">Reference proteome</keyword>
<dbReference type="EMBL" id="JACAZE010000016">
    <property type="protein sequence ID" value="KAF7296719.1"/>
    <property type="molecule type" value="Genomic_DNA"/>
</dbReference>
<dbReference type="InterPro" id="IPR012677">
    <property type="entry name" value="Nucleotide-bd_a/b_plait_sf"/>
</dbReference>
<dbReference type="InterPro" id="IPR035979">
    <property type="entry name" value="RBD_domain_sf"/>
</dbReference>
<evidence type="ECO:0000313" key="3">
    <source>
        <dbReference type="EMBL" id="KAF7296719.1"/>
    </source>
</evidence>
<feature type="compositionally biased region" description="Low complexity" evidence="1">
    <location>
        <begin position="315"/>
        <end position="328"/>
    </location>
</feature>
<gene>
    <name evidence="3" type="ORF">HMN09_01081000</name>
</gene>
<dbReference type="OrthoDB" id="6103986at2759"/>
<feature type="region of interest" description="Disordered" evidence="1">
    <location>
        <begin position="673"/>
        <end position="716"/>
    </location>
</feature>
<organism evidence="3 4">
    <name type="scientific">Mycena chlorophos</name>
    <name type="common">Agaric fungus</name>
    <name type="synonym">Agaricus chlorophos</name>
    <dbReference type="NCBI Taxonomy" id="658473"/>
    <lineage>
        <taxon>Eukaryota</taxon>
        <taxon>Fungi</taxon>
        <taxon>Dikarya</taxon>
        <taxon>Basidiomycota</taxon>
        <taxon>Agaricomycotina</taxon>
        <taxon>Agaricomycetes</taxon>
        <taxon>Agaricomycetidae</taxon>
        <taxon>Agaricales</taxon>
        <taxon>Marasmiineae</taxon>
        <taxon>Mycenaceae</taxon>
        <taxon>Mycena</taxon>
    </lineage>
</organism>